<feature type="domain" description="O-acyltransferase WSD1 C-terminal" evidence="1">
    <location>
        <begin position="164"/>
        <end position="310"/>
    </location>
</feature>
<organism evidence="2 3">
    <name type="scientific">Cuscuta europaea</name>
    <name type="common">European dodder</name>
    <dbReference type="NCBI Taxonomy" id="41803"/>
    <lineage>
        <taxon>Eukaryota</taxon>
        <taxon>Viridiplantae</taxon>
        <taxon>Streptophyta</taxon>
        <taxon>Embryophyta</taxon>
        <taxon>Tracheophyta</taxon>
        <taxon>Spermatophyta</taxon>
        <taxon>Magnoliopsida</taxon>
        <taxon>eudicotyledons</taxon>
        <taxon>Gunneridae</taxon>
        <taxon>Pentapetalae</taxon>
        <taxon>asterids</taxon>
        <taxon>lamiids</taxon>
        <taxon>Solanales</taxon>
        <taxon>Convolvulaceae</taxon>
        <taxon>Cuscuteae</taxon>
        <taxon>Cuscuta</taxon>
        <taxon>Cuscuta subgen. Cuscuta</taxon>
    </lineage>
</organism>
<dbReference type="AlphaFoldDB" id="A0A9P0ZY60"/>
<dbReference type="Proteomes" id="UP001152484">
    <property type="component" value="Unassembled WGS sequence"/>
</dbReference>
<protein>
    <recommendedName>
        <fullName evidence="1">O-acyltransferase WSD1 C-terminal domain-containing protein</fullName>
    </recommendedName>
</protein>
<dbReference type="Pfam" id="PF06974">
    <property type="entry name" value="WS_DGAT_C"/>
    <property type="match status" value="1"/>
</dbReference>
<proteinExistence type="predicted"/>
<evidence type="ECO:0000259" key="1">
    <source>
        <dbReference type="Pfam" id="PF06974"/>
    </source>
</evidence>
<reference evidence="2" key="1">
    <citation type="submission" date="2022-07" db="EMBL/GenBank/DDBJ databases">
        <authorList>
            <person name="Macas J."/>
            <person name="Novak P."/>
            <person name="Neumann P."/>
        </authorList>
    </citation>
    <scope>NUCLEOTIDE SEQUENCE</scope>
</reference>
<evidence type="ECO:0000313" key="3">
    <source>
        <dbReference type="Proteomes" id="UP001152484"/>
    </source>
</evidence>
<dbReference type="GO" id="GO:0019432">
    <property type="term" value="P:triglyceride biosynthetic process"/>
    <property type="evidence" value="ECO:0007669"/>
    <property type="project" value="TreeGrafter"/>
</dbReference>
<dbReference type="OrthoDB" id="619536at2759"/>
<dbReference type="InterPro" id="IPR045034">
    <property type="entry name" value="O-acyltransferase_WSD1-like"/>
</dbReference>
<name>A0A9P0ZY60_CUSEU</name>
<dbReference type="PANTHER" id="PTHR31650:SF51">
    <property type="entry name" value="O-ACYLTRANSFERASE WSD1-LIKE ISOFORM X1"/>
    <property type="match status" value="1"/>
</dbReference>
<dbReference type="EMBL" id="CAMAPE010000070">
    <property type="protein sequence ID" value="CAH9116596.1"/>
    <property type="molecule type" value="Genomic_DNA"/>
</dbReference>
<accession>A0A9P0ZY60</accession>
<sequence length="317" mass="35849">MGALLSCLQRAGNSKLPLTFPHRKRSKMERENFISGIIKTVPRFMYGIAHTVLDFSWSVLKSCLVDDDRTAIHSQDDGVEFRPISLTTMSFSLHLLTQIKSSLNVTINDVMTGIVTYGIRLYMQEIDKETCNGRCTSLVLFNTRETKGYTSVDEMIKPNAEMPWGNRFTFLAFGIPKLIFGGEPSDPLGFVFRAHHMVKRQKSSALVYLNGHLLEFLRKFRGPEVTAGYIHGMLRNTSITMSNMIGPVEETTVINHPVKDMYFFVAGSPQSLSVTMVSYMGNLRLAIVAEKDFIDREKIKSSIEYAFDEIFKLSVKT</sequence>
<evidence type="ECO:0000313" key="2">
    <source>
        <dbReference type="EMBL" id="CAH9116596.1"/>
    </source>
</evidence>
<dbReference type="InterPro" id="IPR009721">
    <property type="entry name" value="O-acyltransferase_WSD1_C"/>
</dbReference>
<gene>
    <name evidence="2" type="ORF">CEURO_LOCUS21231</name>
</gene>
<dbReference type="PANTHER" id="PTHR31650">
    <property type="entry name" value="O-ACYLTRANSFERASE (WSD1-LIKE) FAMILY PROTEIN"/>
    <property type="match status" value="1"/>
</dbReference>
<comment type="caution">
    <text evidence="2">The sequence shown here is derived from an EMBL/GenBank/DDBJ whole genome shotgun (WGS) entry which is preliminary data.</text>
</comment>
<dbReference type="GO" id="GO:0008374">
    <property type="term" value="F:O-acyltransferase activity"/>
    <property type="evidence" value="ECO:0007669"/>
    <property type="project" value="InterPro"/>
</dbReference>
<keyword evidence="3" id="KW-1185">Reference proteome</keyword>
<dbReference type="GO" id="GO:0005886">
    <property type="term" value="C:plasma membrane"/>
    <property type="evidence" value="ECO:0007669"/>
    <property type="project" value="TreeGrafter"/>
</dbReference>